<evidence type="ECO:0000256" key="2">
    <source>
        <dbReference type="ARBA" id="ARBA00037999"/>
    </source>
</evidence>
<comment type="similarity">
    <text evidence="2">Belongs to the DegT/DnrJ/EryC1 family.</text>
</comment>
<dbReference type="PANTHER" id="PTHR30244:SF36">
    <property type="entry name" value="3-OXO-GLUCOSE-6-PHOSPHATE:GLUTAMATE AMINOTRANSFERASE"/>
    <property type="match status" value="1"/>
</dbReference>
<dbReference type="SUPFAM" id="SSF53383">
    <property type="entry name" value="PLP-dependent transferases"/>
    <property type="match status" value="1"/>
</dbReference>
<accession>A0A382W8T9</accession>
<sequence length="272" mass="30760">PVHLFGNAVDMTKLKLIAKKYNLKIIEDCAQATGSMWGSNNVGSIGDIGCFSFFPTKNLGCAGDGGAVTTSDQSLAQKIRELAVHGSPKRYSHNHIGYNTRLDVIQAAILNVKIKSIKKWIKARQKIADNYVQLIDKNALLSLPQTNSELSCNTWNQFVIKVQNENFSNTKNYFELFETDVIKNKTSRNFLKSELLKIGINTIIYYPIPIHAQLAYKDKIFDKDLLFNTEKVCKEVLSLPMFPEITFEEQLYISENLNLILKKYTQIAQISA</sequence>
<dbReference type="PANTHER" id="PTHR30244">
    <property type="entry name" value="TRANSAMINASE"/>
    <property type="match status" value="1"/>
</dbReference>
<dbReference type="AlphaFoldDB" id="A0A382W8T9"/>
<evidence type="ECO:0000256" key="1">
    <source>
        <dbReference type="ARBA" id="ARBA00022898"/>
    </source>
</evidence>
<evidence type="ECO:0000313" key="3">
    <source>
        <dbReference type="EMBL" id="SVD54531.1"/>
    </source>
</evidence>
<dbReference type="Pfam" id="PF01041">
    <property type="entry name" value="DegT_DnrJ_EryC1"/>
    <property type="match status" value="1"/>
</dbReference>
<name>A0A382W8T9_9ZZZZ</name>
<dbReference type="InterPro" id="IPR015421">
    <property type="entry name" value="PyrdxlP-dep_Trfase_major"/>
</dbReference>
<evidence type="ECO:0008006" key="4">
    <source>
        <dbReference type="Google" id="ProtNLM"/>
    </source>
</evidence>
<dbReference type="GO" id="GO:0030170">
    <property type="term" value="F:pyridoxal phosphate binding"/>
    <property type="evidence" value="ECO:0007669"/>
    <property type="project" value="TreeGrafter"/>
</dbReference>
<dbReference type="InterPro" id="IPR015424">
    <property type="entry name" value="PyrdxlP-dep_Trfase"/>
</dbReference>
<protein>
    <recommendedName>
        <fullName evidence="4">Transcriptional regulator</fullName>
    </recommendedName>
</protein>
<dbReference type="EMBL" id="UINC01157505">
    <property type="protein sequence ID" value="SVD54531.1"/>
    <property type="molecule type" value="Genomic_DNA"/>
</dbReference>
<dbReference type="InterPro" id="IPR000653">
    <property type="entry name" value="DegT/StrS_aminotransferase"/>
</dbReference>
<feature type="non-terminal residue" evidence="3">
    <location>
        <position position="1"/>
    </location>
</feature>
<dbReference type="Gene3D" id="3.90.1150.10">
    <property type="entry name" value="Aspartate Aminotransferase, domain 1"/>
    <property type="match status" value="1"/>
</dbReference>
<keyword evidence="1" id="KW-0663">Pyridoxal phosphate</keyword>
<reference evidence="3" key="1">
    <citation type="submission" date="2018-05" db="EMBL/GenBank/DDBJ databases">
        <authorList>
            <person name="Lanie J.A."/>
            <person name="Ng W.-L."/>
            <person name="Kazmierczak K.M."/>
            <person name="Andrzejewski T.M."/>
            <person name="Davidsen T.M."/>
            <person name="Wayne K.J."/>
            <person name="Tettelin H."/>
            <person name="Glass J.I."/>
            <person name="Rusch D."/>
            <person name="Podicherti R."/>
            <person name="Tsui H.-C.T."/>
            <person name="Winkler M.E."/>
        </authorList>
    </citation>
    <scope>NUCLEOTIDE SEQUENCE</scope>
</reference>
<dbReference type="GO" id="GO:0000271">
    <property type="term" value="P:polysaccharide biosynthetic process"/>
    <property type="evidence" value="ECO:0007669"/>
    <property type="project" value="TreeGrafter"/>
</dbReference>
<dbReference type="Gene3D" id="3.40.640.10">
    <property type="entry name" value="Type I PLP-dependent aspartate aminotransferase-like (Major domain)"/>
    <property type="match status" value="1"/>
</dbReference>
<dbReference type="InterPro" id="IPR015422">
    <property type="entry name" value="PyrdxlP-dep_Trfase_small"/>
</dbReference>
<organism evidence="3">
    <name type="scientific">marine metagenome</name>
    <dbReference type="NCBI Taxonomy" id="408172"/>
    <lineage>
        <taxon>unclassified sequences</taxon>
        <taxon>metagenomes</taxon>
        <taxon>ecological metagenomes</taxon>
    </lineage>
</organism>
<dbReference type="GO" id="GO:0008483">
    <property type="term" value="F:transaminase activity"/>
    <property type="evidence" value="ECO:0007669"/>
    <property type="project" value="TreeGrafter"/>
</dbReference>
<gene>
    <name evidence="3" type="ORF">METZ01_LOCUS407385</name>
</gene>
<proteinExistence type="inferred from homology"/>